<evidence type="ECO:0000313" key="10">
    <source>
        <dbReference type="EMBL" id="KAJ8528353.1"/>
    </source>
</evidence>
<dbReference type="InterPro" id="IPR011050">
    <property type="entry name" value="Pectin_lyase_fold/virulence"/>
</dbReference>
<accession>A0A9Q1L4D3</accession>
<dbReference type="OrthoDB" id="187139at2759"/>
<keyword evidence="11" id="KW-1185">Reference proteome</keyword>
<dbReference type="InterPro" id="IPR012334">
    <property type="entry name" value="Pectin_lyas_fold"/>
</dbReference>
<evidence type="ECO:0000256" key="8">
    <source>
        <dbReference type="PROSITE-ProRule" id="PRU10052"/>
    </source>
</evidence>
<evidence type="ECO:0000256" key="7">
    <source>
        <dbReference type="ARBA" id="ARBA00023316"/>
    </source>
</evidence>
<dbReference type="GO" id="GO:0005975">
    <property type="term" value="P:carbohydrate metabolic process"/>
    <property type="evidence" value="ECO:0007669"/>
    <property type="project" value="InterPro"/>
</dbReference>
<evidence type="ECO:0000256" key="2">
    <source>
        <dbReference type="ARBA" id="ARBA00008834"/>
    </source>
</evidence>
<evidence type="ECO:0000313" key="11">
    <source>
        <dbReference type="Proteomes" id="UP001152561"/>
    </source>
</evidence>
<dbReference type="Proteomes" id="UP001152561">
    <property type="component" value="Unassembled WGS sequence"/>
</dbReference>
<keyword evidence="3" id="KW-0134">Cell wall</keyword>
<proteinExistence type="inferred from homology"/>
<gene>
    <name evidence="10" type="ORF">K7X08_022045</name>
</gene>
<keyword evidence="4" id="KW-0964">Secreted</keyword>
<comment type="similarity">
    <text evidence="2 9">Belongs to the glycosyl hydrolase 28 family.</text>
</comment>
<evidence type="ECO:0000256" key="1">
    <source>
        <dbReference type="ARBA" id="ARBA00004191"/>
    </source>
</evidence>
<keyword evidence="5 9" id="KW-0378">Hydrolase</keyword>
<evidence type="ECO:0000256" key="3">
    <source>
        <dbReference type="ARBA" id="ARBA00022512"/>
    </source>
</evidence>
<keyword evidence="6 9" id="KW-0326">Glycosidase</keyword>
<dbReference type="GO" id="GO:0004650">
    <property type="term" value="F:polygalacturonase activity"/>
    <property type="evidence" value="ECO:0007669"/>
    <property type="project" value="InterPro"/>
</dbReference>
<protein>
    <recommendedName>
        <fullName evidence="12">Polygalacturonase</fullName>
    </recommendedName>
</protein>
<comment type="subcellular location">
    <subcellularLocation>
        <location evidence="1">Secreted</location>
        <location evidence="1">Cell wall</location>
    </subcellularLocation>
</comment>
<dbReference type="Pfam" id="PF00295">
    <property type="entry name" value="Glyco_hydro_28"/>
    <property type="match status" value="1"/>
</dbReference>
<dbReference type="PANTHER" id="PTHR31375">
    <property type="match status" value="1"/>
</dbReference>
<dbReference type="Gene3D" id="2.160.20.10">
    <property type="entry name" value="Single-stranded right-handed beta-helix, Pectin lyase-like"/>
    <property type="match status" value="1"/>
</dbReference>
<evidence type="ECO:0000256" key="9">
    <source>
        <dbReference type="RuleBase" id="RU361169"/>
    </source>
</evidence>
<evidence type="ECO:0000256" key="4">
    <source>
        <dbReference type="ARBA" id="ARBA00022525"/>
    </source>
</evidence>
<comment type="caution">
    <text evidence="10">The sequence shown here is derived from an EMBL/GenBank/DDBJ whole genome shotgun (WGS) entry which is preliminary data.</text>
</comment>
<evidence type="ECO:0000256" key="5">
    <source>
        <dbReference type="ARBA" id="ARBA00022801"/>
    </source>
</evidence>
<organism evidence="10 11">
    <name type="scientific">Anisodus acutangulus</name>
    <dbReference type="NCBI Taxonomy" id="402998"/>
    <lineage>
        <taxon>Eukaryota</taxon>
        <taxon>Viridiplantae</taxon>
        <taxon>Streptophyta</taxon>
        <taxon>Embryophyta</taxon>
        <taxon>Tracheophyta</taxon>
        <taxon>Spermatophyta</taxon>
        <taxon>Magnoliopsida</taxon>
        <taxon>eudicotyledons</taxon>
        <taxon>Gunneridae</taxon>
        <taxon>Pentapetalae</taxon>
        <taxon>asterids</taxon>
        <taxon>lamiids</taxon>
        <taxon>Solanales</taxon>
        <taxon>Solanaceae</taxon>
        <taxon>Solanoideae</taxon>
        <taxon>Hyoscyameae</taxon>
        <taxon>Anisodus</taxon>
    </lineage>
</organism>
<dbReference type="PROSITE" id="PS00502">
    <property type="entry name" value="POLYGALACTURONASE"/>
    <property type="match status" value="1"/>
</dbReference>
<dbReference type="GO" id="GO:0071555">
    <property type="term" value="P:cell wall organization"/>
    <property type="evidence" value="ECO:0007669"/>
    <property type="project" value="UniProtKB-KW"/>
</dbReference>
<keyword evidence="7" id="KW-0961">Cell wall biogenesis/degradation</keyword>
<evidence type="ECO:0008006" key="12">
    <source>
        <dbReference type="Google" id="ProtNLM"/>
    </source>
</evidence>
<dbReference type="SUPFAM" id="SSF51126">
    <property type="entry name" value="Pectin lyase-like"/>
    <property type="match status" value="1"/>
</dbReference>
<evidence type="ECO:0000256" key="6">
    <source>
        <dbReference type="ARBA" id="ARBA00023295"/>
    </source>
</evidence>
<reference evidence="11" key="1">
    <citation type="journal article" date="2023" name="Proc. Natl. Acad. Sci. U.S.A.">
        <title>Genomic and structural basis for evolution of tropane alkaloid biosynthesis.</title>
        <authorList>
            <person name="Wanga Y.-J."/>
            <person name="Taina T."/>
            <person name="Yua J.-Y."/>
            <person name="Lia J."/>
            <person name="Xua B."/>
            <person name="Chenc J."/>
            <person name="D'Auriad J.C."/>
            <person name="Huanga J.-P."/>
            <person name="Huanga S.-X."/>
        </authorList>
    </citation>
    <scope>NUCLEOTIDE SEQUENCE [LARGE SCALE GENOMIC DNA]</scope>
    <source>
        <strain evidence="11">cv. KIB-2019</strain>
    </source>
</reference>
<name>A0A9Q1L4D3_9SOLA</name>
<dbReference type="EMBL" id="JAJAGQ010000023">
    <property type="protein sequence ID" value="KAJ8528353.1"/>
    <property type="molecule type" value="Genomic_DNA"/>
</dbReference>
<sequence>MVQCLIAMNISASIHVARSRGVNITNSQIGTGDGVQEMHITNVTCGPGHGISVGSLGKSAGELPAVGVFVQNCTFIDTDNGVRVKTWPASHDGVVRDFHFEDIIVQNVSNPVVIDQGYCPYNQCRKEVSDMSVRITM</sequence>
<dbReference type="AlphaFoldDB" id="A0A9Q1L4D3"/>
<dbReference type="InterPro" id="IPR000743">
    <property type="entry name" value="Glyco_hydro_28"/>
</dbReference>
<feature type="active site" evidence="8">
    <location>
        <position position="49"/>
    </location>
</feature>